<keyword evidence="6" id="KW-0479">Metal-binding</keyword>
<dbReference type="PANTHER" id="PTHR43782">
    <property type="entry name" value="ARGINASE"/>
    <property type="match status" value="1"/>
</dbReference>
<dbReference type="EC" id="3.5.3.1" evidence="3"/>
<keyword evidence="5" id="KW-0056">Arginine metabolism</keyword>
<accession>A0A512RM47</accession>
<dbReference type="EMBL" id="BKAU01000002">
    <property type="protein sequence ID" value="GEP96742.1"/>
    <property type="molecule type" value="Genomic_DNA"/>
</dbReference>
<dbReference type="PANTHER" id="PTHR43782:SF3">
    <property type="entry name" value="ARGINASE"/>
    <property type="match status" value="1"/>
</dbReference>
<name>A0A512RM47_9BACT</name>
<dbReference type="Gene3D" id="3.40.800.10">
    <property type="entry name" value="Ureohydrolase domain"/>
    <property type="match status" value="1"/>
</dbReference>
<dbReference type="Pfam" id="PF00491">
    <property type="entry name" value="Arginase"/>
    <property type="match status" value="1"/>
</dbReference>
<dbReference type="InterPro" id="IPR006035">
    <property type="entry name" value="Ureohydrolase"/>
</dbReference>
<dbReference type="PRINTS" id="PR00116">
    <property type="entry name" value="ARGINASE"/>
</dbReference>
<evidence type="ECO:0000256" key="6">
    <source>
        <dbReference type="ARBA" id="ARBA00022723"/>
    </source>
</evidence>
<comment type="pathway">
    <text evidence="2">Nitrogen metabolism; urea cycle; L-ornithine and urea from L-arginine: step 1/1.</text>
</comment>
<comment type="cofactor">
    <cofactor evidence="1">
        <name>Mn(2+)</name>
        <dbReference type="ChEBI" id="CHEBI:29035"/>
    </cofactor>
</comment>
<dbReference type="GO" id="GO:0004053">
    <property type="term" value="F:arginase activity"/>
    <property type="evidence" value="ECO:0007669"/>
    <property type="project" value="UniProtKB-EC"/>
</dbReference>
<dbReference type="Proteomes" id="UP000321436">
    <property type="component" value="Unassembled WGS sequence"/>
</dbReference>
<dbReference type="PROSITE" id="PS51409">
    <property type="entry name" value="ARGINASE_2"/>
    <property type="match status" value="1"/>
</dbReference>
<evidence type="ECO:0000256" key="5">
    <source>
        <dbReference type="ARBA" id="ARBA00022503"/>
    </source>
</evidence>
<dbReference type="CDD" id="cd09989">
    <property type="entry name" value="Arginase"/>
    <property type="match status" value="1"/>
</dbReference>
<dbReference type="GO" id="GO:0030145">
    <property type="term" value="F:manganese ion binding"/>
    <property type="evidence" value="ECO:0007669"/>
    <property type="project" value="TreeGrafter"/>
</dbReference>
<evidence type="ECO:0000256" key="8">
    <source>
        <dbReference type="ARBA" id="ARBA00023211"/>
    </source>
</evidence>
<dbReference type="AlphaFoldDB" id="A0A512RM47"/>
<comment type="caution">
    <text evidence="10">The sequence shown here is derived from an EMBL/GenBank/DDBJ whole genome shotgun (WGS) entry which is preliminary data.</text>
</comment>
<evidence type="ECO:0000256" key="7">
    <source>
        <dbReference type="ARBA" id="ARBA00022801"/>
    </source>
</evidence>
<dbReference type="InterPro" id="IPR023696">
    <property type="entry name" value="Ureohydrolase_dom_sf"/>
</dbReference>
<dbReference type="GO" id="GO:0006525">
    <property type="term" value="P:arginine metabolic process"/>
    <property type="evidence" value="ECO:0007669"/>
    <property type="project" value="UniProtKB-KW"/>
</dbReference>
<reference evidence="10 11" key="1">
    <citation type="submission" date="2019-07" db="EMBL/GenBank/DDBJ databases">
        <title>Whole genome shotgun sequence of Chitinophaga cymbidii NBRC 109752.</title>
        <authorList>
            <person name="Hosoyama A."/>
            <person name="Uohara A."/>
            <person name="Ohji S."/>
            <person name="Ichikawa N."/>
        </authorList>
    </citation>
    <scope>NUCLEOTIDE SEQUENCE [LARGE SCALE GENOMIC DNA]</scope>
    <source>
        <strain evidence="10 11">NBRC 109752</strain>
    </source>
</reference>
<evidence type="ECO:0000256" key="4">
    <source>
        <dbReference type="ARBA" id="ARBA00018123"/>
    </source>
</evidence>
<evidence type="ECO:0000256" key="3">
    <source>
        <dbReference type="ARBA" id="ARBA00012168"/>
    </source>
</evidence>
<sequence>MYAVTPKQYMKNIKIIEVKSEIGAGTRGASLGVDAIKIAALDFMSSFFVHFPTEEIETENRLLFEPIESPYAKRIKGTYTMYERVSKSVCDTVKANWFPVVLSGDHSTAGATIAGLKMARPKAKLGVIWIDAHADLHTPYTTPSGNMHGMPIAASIAEDNMDHKVHEVDEHTVKMWNQLKNIGKIAPKVLPEDIVFISLRDYEKEEDHLIKKYGMKVITTGEVRRKGPENVARSVFRYLSNCEYIYVSFDVDSLDASISRGTGTPVSNGLREREAEDLISKFMQHRKICCFEITEVNPTLDRENLMAEIAFNILQRSVNVLMMN</sequence>
<proteinExistence type="inferred from homology"/>
<evidence type="ECO:0000313" key="11">
    <source>
        <dbReference type="Proteomes" id="UP000321436"/>
    </source>
</evidence>
<dbReference type="GO" id="GO:0005829">
    <property type="term" value="C:cytosol"/>
    <property type="evidence" value="ECO:0007669"/>
    <property type="project" value="TreeGrafter"/>
</dbReference>
<dbReference type="InterPro" id="IPR014033">
    <property type="entry name" value="Arginase"/>
</dbReference>
<protein>
    <recommendedName>
        <fullName evidence="4">Arginase</fullName>
        <ecNumber evidence="3">3.5.3.1</ecNumber>
    </recommendedName>
</protein>
<keyword evidence="11" id="KW-1185">Reference proteome</keyword>
<dbReference type="SUPFAM" id="SSF52768">
    <property type="entry name" value="Arginase/deacetylase"/>
    <property type="match status" value="1"/>
</dbReference>
<organism evidence="10 11">
    <name type="scientific">Chitinophaga cymbidii</name>
    <dbReference type="NCBI Taxonomy" id="1096750"/>
    <lineage>
        <taxon>Bacteria</taxon>
        <taxon>Pseudomonadati</taxon>
        <taxon>Bacteroidota</taxon>
        <taxon>Chitinophagia</taxon>
        <taxon>Chitinophagales</taxon>
        <taxon>Chitinophagaceae</taxon>
        <taxon>Chitinophaga</taxon>
    </lineage>
</organism>
<evidence type="ECO:0000256" key="1">
    <source>
        <dbReference type="ARBA" id="ARBA00001936"/>
    </source>
</evidence>
<gene>
    <name evidence="10" type="primary">rocF</name>
    <name evidence="10" type="ORF">CCY01nite_30020</name>
</gene>
<evidence type="ECO:0000256" key="9">
    <source>
        <dbReference type="PROSITE-ProRule" id="PRU00742"/>
    </source>
</evidence>
<keyword evidence="8" id="KW-0464">Manganese</keyword>
<comment type="similarity">
    <text evidence="9">Belongs to the arginase family.</text>
</comment>
<keyword evidence="7" id="KW-0378">Hydrolase</keyword>
<evidence type="ECO:0000256" key="2">
    <source>
        <dbReference type="ARBA" id="ARBA00005098"/>
    </source>
</evidence>
<evidence type="ECO:0000313" key="10">
    <source>
        <dbReference type="EMBL" id="GEP96742.1"/>
    </source>
</evidence>